<dbReference type="InterPro" id="IPR036388">
    <property type="entry name" value="WH-like_DNA-bd_sf"/>
</dbReference>
<keyword evidence="3" id="KW-0949">S-adenosyl-L-methionine</keyword>
<protein>
    <submittedName>
        <fullName evidence="7">Acetylserotonin O-methyltransferase</fullName>
    </submittedName>
</protein>
<dbReference type="GO" id="GO:0032259">
    <property type="term" value="P:methylation"/>
    <property type="evidence" value="ECO:0007669"/>
    <property type="project" value="UniProtKB-KW"/>
</dbReference>
<feature type="active site" description="Proton acceptor" evidence="4">
    <location>
        <position position="233"/>
    </location>
</feature>
<organism evidence="7 8">
    <name type="scientific">Solirubrobacter ginsenosidimutans</name>
    <dbReference type="NCBI Taxonomy" id="490573"/>
    <lineage>
        <taxon>Bacteria</taxon>
        <taxon>Bacillati</taxon>
        <taxon>Actinomycetota</taxon>
        <taxon>Thermoleophilia</taxon>
        <taxon>Solirubrobacterales</taxon>
        <taxon>Solirubrobacteraceae</taxon>
        <taxon>Solirubrobacter</taxon>
    </lineage>
</organism>
<keyword evidence="2" id="KW-0808">Transferase</keyword>
<dbReference type="InterPro" id="IPR012967">
    <property type="entry name" value="COMT_dimerisation"/>
</dbReference>
<dbReference type="PROSITE" id="PS51683">
    <property type="entry name" value="SAM_OMT_II"/>
    <property type="match status" value="1"/>
</dbReference>
<evidence type="ECO:0000256" key="2">
    <source>
        <dbReference type="ARBA" id="ARBA00022679"/>
    </source>
</evidence>
<dbReference type="Pfam" id="PF00891">
    <property type="entry name" value="Methyltransf_2"/>
    <property type="match status" value="1"/>
</dbReference>
<dbReference type="SUPFAM" id="SSF53335">
    <property type="entry name" value="S-adenosyl-L-methionine-dependent methyltransferases"/>
    <property type="match status" value="1"/>
</dbReference>
<dbReference type="Gene3D" id="1.10.10.10">
    <property type="entry name" value="Winged helix-like DNA-binding domain superfamily/Winged helix DNA-binding domain"/>
    <property type="match status" value="1"/>
</dbReference>
<dbReference type="SUPFAM" id="SSF46785">
    <property type="entry name" value="Winged helix' DNA-binding domain"/>
    <property type="match status" value="1"/>
</dbReference>
<keyword evidence="8" id="KW-1185">Reference proteome</keyword>
<feature type="domain" description="O-methyltransferase dimerisation" evidence="6">
    <location>
        <begin position="6"/>
        <end position="78"/>
    </location>
</feature>
<dbReference type="InterPro" id="IPR036390">
    <property type="entry name" value="WH_DNA-bd_sf"/>
</dbReference>
<feature type="domain" description="O-methyltransferase C-terminal" evidence="5">
    <location>
        <begin position="104"/>
        <end position="303"/>
    </location>
</feature>
<sequence>MDDLLRLINGYQLSQAIHVAATLGIADRLAGGARDAEDLAVATDAHAPALYRLLRALAAVGILHEDADHRFALTPLGEGLRTDVPDSAAGWAAFIGRPYHWSAWSQLLHSVRTGENAFAAVHGVDVWTYRAEHPEESGIFDAAMTALAARVTASVLAAYDFGQFEVVADIGGSRGTLLAAILAHHPHLRGILFDRPGVVAGVDLGERCRIVGGSFFEAVPGGADAYILKSVLHDWDDETSVAILQSIRRAAPAGSAVLILERRLGPPNAEPAGKLSDLNMLVATGGRERTRDEYARLLEAAGYGLVSETPAGPVSVFEAR</sequence>
<evidence type="ECO:0000259" key="5">
    <source>
        <dbReference type="Pfam" id="PF00891"/>
    </source>
</evidence>
<dbReference type="AlphaFoldDB" id="A0A9X3S4Z8"/>
<dbReference type="InterPro" id="IPR016461">
    <property type="entry name" value="COMT-like"/>
</dbReference>
<comment type="caution">
    <text evidence="7">The sequence shown here is derived from an EMBL/GenBank/DDBJ whole genome shotgun (WGS) entry which is preliminary data.</text>
</comment>
<dbReference type="Gene3D" id="1.10.287.1350">
    <property type="match status" value="1"/>
</dbReference>
<dbReference type="InterPro" id="IPR001077">
    <property type="entry name" value="COMT_C"/>
</dbReference>
<dbReference type="PIRSF" id="PIRSF005739">
    <property type="entry name" value="O-mtase"/>
    <property type="match status" value="1"/>
</dbReference>
<dbReference type="GO" id="GO:0008171">
    <property type="term" value="F:O-methyltransferase activity"/>
    <property type="evidence" value="ECO:0007669"/>
    <property type="project" value="InterPro"/>
</dbReference>
<evidence type="ECO:0000313" key="7">
    <source>
        <dbReference type="EMBL" id="MDA0165032.1"/>
    </source>
</evidence>
<evidence type="ECO:0000313" key="8">
    <source>
        <dbReference type="Proteomes" id="UP001149140"/>
    </source>
</evidence>
<dbReference type="RefSeq" id="WP_270044288.1">
    <property type="nucleotide sequence ID" value="NZ_JAPDOD010000041.1"/>
</dbReference>
<dbReference type="EMBL" id="JAPDOD010000041">
    <property type="protein sequence ID" value="MDA0165032.1"/>
    <property type="molecule type" value="Genomic_DNA"/>
</dbReference>
<accession>A0A9X3S4Z8</accession>
<dbReference type="Gene3D" id="3.40.50.150">
    <property type="entry name" value="Vaccinia Virus protein VP39"/>
    <property type="match status" value="1"/>
</dbReference>
<proteinExistence type="predicted"/>
<dbReference type="PANTHER" id="PTHR43712">
    <property type="entry name" value="PUTATIVE (AFU_ORTHOLOGUE AFUA_4G14580)-RELATED"/>
    <property type="match status" value="1"/>
</dbReference>
<dbReference type="GO" id="GO:0046983">
    <property type="term" value="F:protein dimerization activity"/>
    <property type="evidence" value="ECO:0007669"/>
    <property type="project" value="InterPro"/>
</dbReference>
<dbReference type="PANTHER" id="PTHR43712:SF2">
    <property type="entry name" value="O-METHYLTRANSFERASE CICE"/>
    <property type="match status" value="1"/>
</dbReference>
<dbReference type="Proteomes" id="UP001149140">
    <property type="component" value="Unassembled WGS sequence"/>
</dbReference>
<dbReference type="Pfam" id="PF08100">
    <property type="entry name" value="Dimerisation"/>
    <property type="match status" value="1"/>
</dbReference>
<evidence type="ECO:0000256" key="1">
    <source>
        <dbReference type="ARBA" id="ARBA00022603"/>
    </source>
</evidence>
<reference evidence="7" key="1">
    <citation type="submission" date="2022-10" db="EMBL/GenBank/DDBJ databases">
        <title>The WGS of Solirubrobacter ginsenosidimutans DSM 21036.</title>
        <authorList>
            <person name="Jiang Z."/>
        </authorList>
    </citation>
    <scope>NUCLEOTIDE SEQUENCE</scope>
    <source>
        <strain evidence="7">DSM 21036</strain>
    </source>
</reference>
<dbReference type="InterPro" id="IPR029063">
    <property type="entry name" value="SAM-dependent_MTases_sf"/>
</dbReference>
<evidence type="ECO:0000259" key="6">
    <source>
        <dbReference type="Pfam" id="PF08100"/>
    </source>
</evidence>
<name>A0A9X3S4Z8_9ACTN</name>
<keyword evidence="1" id="KW-0489">Methyltransferase</keyword>
<gene>
    <name evidence="7" type="ORF">OM076_32485</name>
</gene>
<evidence type="ECO:0000256" key="4">
    <source>
        <dbReference type="PIRSR" id="PIRSR005739-1"/>
    </source>
</evidence>
<evidence type="ECO:0000256" key="3">
    <source>
        <dbReference type="ARBA" id="ARBA00022691"/>
    </source>
</evidence>